<dbReference type="EMBL" id="CP003986">
    <property type="protein sequence ID" value="AGF80095.1"/>
    <property type="molecule type" value="Genomic_DNA"/>
</dbReference>
<dbReference type="PANTHER" id="PTHR34180:SF1">
    <property type="entry name" value="BETA-ALANYL-DOPAMINE_CARCININE HYDROLASE"/>
    <property type="match status" value="1"/>
</dbReference>
<evidence type="ECO:0000259" key="1">
    <source>
        <dbReference type="Pfam" id="PF03417"/>
    </source>
</evidence>
<sequence length="356" mass="39109">MSYPTNTSDIEVPFLKISGSPKEMGLTHGETYRNLIGTLFEIRHELLLKGAKGSDENKIEDIAYSFWKYISNFDKPLAIELESTAKAANILPWKLVVAGGFTDLMDALSTTIHPDYHECTVAIDPAKGFIAGTWDSHPEAGEALILLERHPNNGPATLALTTAGWPCQQGLNSYGVGFAITNLTPNKSSKHGLVYIAANAFLGTAQSTSHILNQLKTETYCSGHSYIVLDRTGSGAIMETTNTTTNILQINSLTTKANHYLSGPQSIDNNSNYLYYDYSISREKELHENISQMANAQDFPSCLFNSQKVNRTDSSQVAITCAHFLISVIDNTIWYAKGPALPPLKYQMLSKTLSDE</sequence>
<feature type="domain" description="Peptidase C45 hydrolase" evidence="1">
    <location>
        <begin position="129"/>
        <end position="336"/>
    </location>
</feature>
<dbReference type="KEGG" id="dsf:UWK_03586"/>
<reference evidence="3" key="1">
    <citation type="journal article" date="2013" name="Stand. Genomic Sci.">
        <title>Complete genome sequence of Desulfocapsa sulfexigens, a marine deltaproteobacterium specialized in disproportionating inorganic sulfur compounds.</title>
        <authorList>
            <person name="Finster K.W."/>
            <person name="Kjeldsen K.U."/>
            <person name="Kube M."/>
            <person name="Reinhardt R."/>
            <person name="Mussmann M."/>
            <person name="Amann R."/>
            <person name="Schreiber L."/>
        </authorList>
    </citation>
    <scope>NUCLEOTIDE SEQUENCE [LARGE SCALE GENOMIC DNA]</scope>
    <source>
        <strain evidence="3">DSM 10523 / SB164P1</strain>
        <plasmid evidence="3">pDESSD</plasmid>
    </source>
</reference>
<dbReference type="InterPro" id="IPR047801">
    <property type="entry name" value="Peptidase_C45"/>
</dbReference>
<dbReference type="RefSeq" id="WP_015405777.1">
    <property type="nucleotide sequence ID" value="NC_020305.1"/>
</dbReference>
<evidence type="ECO:0000313" key="2">
    <source>
        <dbReference type="EMBL" id="AGF80095.1"/>
    </source>
</evidence>
<dbReference type="Proteomes" id="UP000011721">
    <property type="component" value="Plasmid unnamed"/>
</dbReference>
<dbReference type="InterPro" id="IPR005079">
    <property type="entry name" value="Peptidase_C45_hydrolase"/>
</dbReference>
<evidence type="ECO:0000313" key="3">
    <source>
        <dbReference type="Proteomes" id="UP000011721"/>
    </source>
</evidence>
<dbReference type="PANTHER" id="PTHR34180">
    <property type="entry name" value="PEPTIDASE C45"/>
    <property type="match status" value="1"/>
</dbReference>
<gene>
    <name evidence="2" type="ordered locus">UWK_03586</name>
</gene>
<dbReference type="Pfam" id="PF03417">
    <property type="entry name" value="AAT"/>
    <property type="match status" value="1"/>
</dbReference>
<geneLocation type="plasmid" evidence="3">
    <name>pDESSD</name>
</geneLocation>
<keyword evidence="2" id="KW-0378">Hydrolase</keyword>
<keyword evidence="2" id="KW-0614">Plasmid</keyword>
<dbReference type="AlphaFoldDB" id="M1PKR1"/>
<dbReference type="NCBIfam" id="NF040521">
    <property type="entry name" value="C45_proenzyme"/>
    <property type="match status" value="1"/>
</dbReference>
<dbReference type="GO" id="GO:0016787">
    <property type="term" value="F:hydrolase activity"/>
    <property type="evidence" value="ECO:0007669"/>
    <property type="project" value="UniProtKB-KW"/>
</dbReference>
<dbReference type="Gene3D" id="1.10.10.2120">
    <property type="match status" value="1"/>
</dbReference>
<keyword evidence="3" id="KW-1185">Reference proteome</keyword>
<dbReference type="OrthoDB" id="8109453at2"/>
<accession>M1PKR1</accession>
<dbReference type="HOGENOM" id="CLU_777851_0_0_7"/>
<dbReference type="InterPro" id="IPR047794">
    <property type="entry name" value="C45_proenzyme-like"/>
</dbReference>
<proteinExistence type="predicted"/>
<protein>
    <submittedName>
        <fullName evidence="2">Putative choloylglycine hydrolase</fullName>
    </submittedName>
</protein>
<name>M1PKR1_DESSD</name>
<dbReference type="Gene3D" id="3.60.60.10">
    <property type="entry name" value="Penicillin V Acylase, Chain A"/>
    <property type="match status" value="1"/>
</dbReference>
<organism evidence="2 3">
    <name type="scientific">Desulfocapsa sulfexigens (strain DSM 10523 / SB164P1)</name>
    <dbReference type="NCBI Taxonomy" id="1167006"/>
    <lineage>
        <taxon>Bacteria</taxon>
        <taxon>Pseudomonadati</taxon>
        <taxon>Thermodesulfobacteriota</taxon>
        <taxon>Desulfobulbia</taxon>
        <taxon>Desulfobulbales</taxon>
        <taxon>Desulfocapsaceae</taxon>
        <taxon>Desulfocapsa</taxon>
    </lineage>
</organism>